<accession>A0A9D4M2D8</accession>
<name>A0A9D4M2D8_DREPO</name>
<sequence>MMVRSHVCTSFDTYVLKRATKLLAMHRWSIWFFVDRAGNTPVAYVSICDGKHFLR</sequence>
<comment type="caution">
    <text evidence="1">The sequence shown here is derived from an EMBL/GenBank/DDBJ whole genome shotgun (WGS) entry which is preliminary data.</text>
</comment>
<dbReference type="AlphaFoldDB" id="A0A9D4M2D8"/>
<evidence type="ECO:0000313" key="2">
    <source>
        <dbReference type="Proteomes" id="UP000828390"/>
    </source>
</evidence>
<proteinExistence type="predicted"/>
<reference evidence="1" key="2">
    <citation type="submission" date="2020-11" db="EMBL/GenBank/DDBJ databases">
        <authorList>
            <person name="McCartney M.A."/>
            <person name="Auch B."/>
            <person name="Kono T."/>
            <person name="Mallez S."/>
            <person name="Becker A."/>
            <person name="Gohl D.M."/>
            <person name="Silverstein K.A.T."/>
            <person name="Koren S."/>
            <person name="Bechman K.B."/>
            <person name="Herman A."/>
            <person name="Abrahante J.E."/>
            <person name="Garbe J."/>
        </authorList>
    </citation>
    <scope>NUCLEOTIDE SEQUENCE</scope>
    <source>
        <strain evidence="1">Duluth1</strain>
        <tissue evidence="1">Whole animal</tissue>
    </source>
</reference>
<gene>
    <name evidence="1" type="ORF">DPMN_030316</name>
</gene>
<dbReference type="EMBL" id="JAIWYP010000002">
    <property type="protein sequence ID" value="KAH3867191.1"/>
    <property type="molecule type" value="Genomic_DNA"/>
</dbReference>
<reference evidence="1" key="1">
    <citation type="journal article" date="2019" name="bioRxiv">
        <title>The Genome of the Zebra Mussel, Dreissena polymorpha: A Resource for Invasive Species Research.</title>
        <authorList>
            <person name="McCartney M.A."/>
            <person name="Auch B."/>
            <person name="Kono T."/>
            <person name="Mallez S."/>
            <person name="Zhang Y."/>
            <person name="Obille A."/>
            <person name="Becker A."/>
            <person name="Abrahante J.E."/>
            <person name="Garbe J."/>
            <person name="Badalamenti J.P."/>
            <person name="Herman A."/>
            <person name="Mangelson H."/>
            <person name="Liachko I."/>
            <person name="Sullivan S."/>
            <person name="Sone E.D."/>
            <person name="Koren S."/>
            <person name="Silverstein K.A.T."/>
            <person name="Beckman K.B."/>
            <person name="Gohl D.M."/>
        </authorList>
    </citation>
    <scope>NUCLEOTIDE SEQUENCE</scope>
    <source>
        <strain evidence="1">Duluth1</strain>
        <tissue evidence="1">Whole animal</tissue>
    </source>
</reference>
<keyword evidence="2" id="KW-1185">Reference proteome</keyword>
<dbReference type="Proteomes" id="UP000828390">
    <property type="component" value="Unassembled WGS sequence"/>
</dbReference>
<evidence type="ECO:0000313" key="1">
    <source>
        <dbReference type="EMBL" id="KAH3867191.1"/>
    </source>
</evidence>
<protein>
    <submittedName>
        <fullName evidence="1">Uncharacterized protein</fullName>
    </submittedName>
</protein>
<organism evidence="1 2">
    <name type="scientific">Dreissena polymorpha</name>
    <name type="common">Zebra mussel</name>
    <name type="synonym">Mytilus polymorpha</name>
    <dbReference type="NCBI Taxonomy" id="45954"/>
    <lineage>
        <taxon>Eukaryota</taxon>
        <taxon>Metazoa</taxon>
        <taxon>Spiralia</taxon>
        <taxon>Lophotrochozoa</taxon>
        <taxon>Mollusca</taxon>
        <taxon>Bivalvia</taxon>
        <taxon>Autobranchia</taxon>
        <taxon>Heteroconchia</taxon>
        <taxon>Euheterodonta</taxon>
        <taxon>Imparidentia</taxon>
        <taxon>Neoheterodontei</taxon>
        <taxon>Myida</taxon>
        <taxon>Dreissenoidea</taxon>
        <taxon>Dreissenidae</taxon>
        <taxon>Dreissena</taxon>
    </lineage>
</organism>